<organism evidence="1 2">
    <name type="scientific">Shuttleworthella satelles DSM 14600</name>
    <dbReference type="NCBI Taxonomy" id="626523"/>
    <lineage>
        <taxon>Bacteria</taxon>
        <taxon>Bacillati</taxon>
        <taxon>Bacillota</taxon>
        <taxon>Clostridia</taxon>
        <taxon>Lachnospirales</taxon>
        <taxon>Lachnospiraceae</taxon>
        <taxon>Shuttleworthella</taxon>
    </lineage>
</organism>
<dbReference type="STRING" id="626523.GCWU000342_01019"/>
<reference evidence="1" key="1">
    <citation type="submission" date="2009-04" db="EMBL/GenBank/DDBJ databases">
        <authorList>
            <person name="Weinstock G."/>
            <person name="Sodergren E."/>
            <person name="Clifton S."/>
            <person name="Fulton L."/>
            <person name="Fulton B."/>
            <person name="Courtney L."/>
            <person name="Fronick C."/>
            <person name="Harrison M."/>
            <person name="Strong C."/>
            <person name="Farmer C."/>
            <person name="Delahaunty K."/>
            <person name="Markovic C."/>
            <person name="Hall O."/>
            <person name="Minx P."/>
            <person name="Tomlinson C."/>
            <person name="Mitreva M."/>
            <person name="Nelson J."/>
            <person name="Hou S."/>
            <person name="Wollam A."/>
            <person name="Pepin K.H."/>
            <person name="Johnson M."/>
            <person name="Bhonagiri V."/>
            <person name="Nash W.E."/>
            <person name="Warren W."/>
            <person name="Chinwalla A."/>
            <person name="Mardis E.R."/>
            <person name="Wilson R.K."/>
        </authorList>
    </citation>
    <scope>NUCLEOTIDE SEQUENCE [LARGE SCALE GENOMIC DNA]</scope>
    <source>
        <strain evidence="1">DSM 14600</strain>
    </source>
</reference>
<evidence type="ECO:0000313" key="1">
    <source>
        <dbReference type="EMBL" id="EEP28211.1"/>
    </source>
</evidence>
<dbReference type="AlphaFoldDB" id="C4GAR8"/>
<proteinExistence type="predicted"/>
<dbReference type="Proteomes" id="UP000003494">
    <property type="component" value="Unassembled WGS sequence"/>
</dbReference>
<sequence length="130" mass="14649">MVKTLKIGDREVAFSTAFAWTFVYKAQFGTDPSKIMIPTIIKAFSAKDDTERTAVFFEDLGVICIAQIAWAMARLCDDSIPDFVAWITELGDDFCVMDIMEELIPETVESFFTSKNSRTPSLKELKKATE</sequence>
<evidence type="ECO:0000313" key="2">
    <source>
        <dbReference type="Proteomes" id="UP000003494"/>
    </source>
</evidence>
<protein>
    <submittedName>
        <fullName evidence="1">Uncharacterized protein</fullName>
    </submittedName>
</protein>
<comment type="caution">
    <text evidence="1">The sequence shown here is derived from an EMBL/GenBank/DDBJ whole genome shotgun (WGS) entry which is preliminary data.</text>
</comment>
<gene>
    <name evidence="1" type="ORF">GCWU000342_01019</name>
</gene>
<dbReference type="RefSeq" id="WP_006906030.1">
    <property type="nucleotide sequence ID" value="NZ_GG665866.1"/>
</dbReference>
<name>C4GAR8_9FIRM</name>
<accession>C4GAR8</accession>
<dbReference type="EMBL" id="ACIP02000002">
    <property type="protein sequence ID" value="EEP28211.1"/>
    <property type="molecule type" value="Genomic_DNA"/>
</dbReference>
<dbReference type="eggNOG" id="ENOG50320HM">
    <property type="taxonomic scope" value="Bacteria"/>
</dbReference>
<dbReference type="HOGENOM" id="CLU_1936691_0_0_9"/>
<keyword evidence="2" id="KW-1185">Reference proteome</keyword>